<reference evidence="1" key="1">
    <citation type="journal article" date="2014" name="Int. J. Syst. Evol. Microbiol.">
        <title>Complete genome sequence of Corynebacterium casei LMG S-19264T (=DSM 44701T), isolated from a smear-ripened cheese.</title>
        <authorList>
            <consortium name="US DOE Joint Genome Institute (JGI-PGF)"/>
            <person name="Walter F."/>
            <person name="Albersmeier A."/>
            <person name="Kalinowski J."/>
            <person name="Ruckert C."/>
        </authorList>
    </citation>
    <scope>NUCLEOTIDE SEQUENCE</scope>
    <source>
        <strain evidence="1">CGMCC 1.10859</strain>
    </source>
</reference>
<dbReference type="EMBL" id="FNOB01000003">
    <property type="protein sequence ID" value="SDW42271.1"/>
    <property type="molecule type" value="Genomic_DNA"/>
</dbReference>
<dbReference type="EMBL" id="BNAB01000003">
    <property type="protein sequence ID" value="GHD99840.1"/>
    <property type="molecule type" value="Genomic_DNA"/>
</dbReference>
<reference evidence="1" key="3">
    <citation type="submission" date="2023-06" db="EMBL/GenBank/DDBJ databases">
        <authorList>
            <person name="Sun Q."/>
            <person name="Zhou Y."/>
        </authorList>
    </citation>
    <scope>NUCLEOTIDE SEQUENCE</scope>
    <source>
        <strain evidence="1">CGMCC 1.10859</strain>
    </source>
</reference>
<dbReference type="AlphaFoldDB" id="A0AAN4UP85"/>
<comment type="caution">
    <text evidence="1">The sequence shown here is derived from an EMBL/GenBank/DDBJ whole genome shotgun (WGS) entry which is preliminary data.</text>
</comment>
<organism evidence="1 4">
    <name type="scientific">Allgaiera indica</name>
    <dbReference type="NCBI Taxonomy" id="765699"/>
    <lineage>
        <taxon>Bacteria</taxon>
        <taxon>Pseudomonadati</taxon>
        <taxon>Pseudomonadota</taxon>
        <taxon>Alphaproteobacteria</taxon>
        <taxon>Rhodobacterales</taxon>
        <taxon>Paracoccaceae</taxon>
        <taxon>Allgaiera</taxon>
    </lineage>
</organism>
<evidence type="ECO:0000313" key="3">
    <source>
        <dbReference type="Proteomes" id="UP000199541"/>
    </source>
</evidence>
<dbReference type="RefSeq" id="WP_035842274.1">
    <property type="nucleotide sequence ID" value="NZ_BNAB01000003.1"/>
</dbReference>
<evidence type="ECO:0000313" key="1">
    <source>
        <dbReference type="EMBL" id="GHD99840.1"/>
    </source>
</evidence>
<evidence type="ECO:0000313" key="2">
    <source>
        <dbReference type="EMBL" id="SDW42271.1"/>
    </source>
</evidence>
<evidence type="ECO:0008006" key="5">
    <source>
        <dbReference type="Google" id="ProtNLM"/>
    </source>
</evidence>
<keyword evidence="3" id="KW-1185">Reference proteome</keyword>
<evidence type="ECO:0000313" key="4">
    <source>
        <dbReference type="Proteomes" id="UP000634647"/>
    </source>
</evidence>
<dbReference type="Proteomes" id="UP000634647">
    <property type="component" value="Unassembled WGS sequence"/>
</dbReference>
<proteinExistence type="predicted"/>
<name>A0AAN4UP85_9RHOB</name>
<sequence>MIATITPFPHNPETAPRDMPVPLDLVIAQHGAWRVLRAALAALLRRDRHPPPLLDDRMRRDIGLEPLPRRNLDWPLIRR</sequence>
<dbReference type="Proteomes" id="UP000199541">
    <property type="component" value="Unassembled WGS sequence"/>
</dbReference>
<accession>A0AAN4UP85</accession>
<protein>
    <recommendedName>
        <fullName evidence="5">DUF1127 domain-containing protein</fullName>
    </recommendedName>
</protein>
<reference evidence="2 3" key="2">
    <citation type="submission" date="2016-10" db="EMBL/GenBank/DDBJ databases">
        <authorList>
            <person name="Varghese N."/>
            <person name="Submissions S."/>
        </authorList>
    </citation>
    <scope>NUCLEOTIDE SEQUENCE [LARGE SCALE GENOMIC DNA]</scope>
    <source>
        <strain evidence="2 3">DSM 24802</strain>
    </source>
</reference>
<gene>
    <name evidence="1" type="ORF">GCM10008024_09170</name>
    <name evidence="2" type="ORF">SAMN05444006_103174</name>
</gene>